<organism evidence="2 3">
    <name type="scientific">Cocos nucifera</name>
    <name type="common">Coconut palm</name>
    <dbReference type="NCBI Taxonomy" id="13894"/>
    <lineage>
        <taxon>Eukaryota</taxon>
        <taxon>Viridiplantae</taxon>
        <taxon>Streptophyta</taxon>
        <taxon>Embryophyta</taxon>
        <taxon>Tracheophyta</taxon>
        <taxon>Spermatophyta</taxon>
        <taxon>Magnoliopsida</taxon>
        <taxon>Liliopsida</taxon>
        <taxon>Arecaceae</taxon>
        <taxon>Arecoideae</taxon>
        <taxon>Cocoseae</taxon>
        <taxon>Attaleinae</taxon>
        <taxon>Cocos</taxon>
    </lineage>
</organism>
<sequence>MGGSLGTHIVADRLMRYTEYIAERYGDDPSSQPSFDLEGWLSAIWGDVGTSGSHPPAAGEEQEEEVDDDEHRI</sequence>
<evidence type="ECO:0000313" key="3">
    <source>
        <dbReference type="Proteomes" id="UP000797356"/>
    </source>
</evidence>
<reference evidence="2" key="1">
    <citation type="journal article" date="2017" name="Gigascience">
        <title>The genome draft of coconut (Cocos nucifera).</title>
        <authorList>
            <person name="Xiao Y."/>
            <person name="Xu P."/>
            <person name="Fan H."/>
            <person name="Baudouin L."/>
            <person name="Xia W."/>
            <person name="Bocs S."/>
            <person name="Xu J."/>
            <person name="Li Q."/>
            <person name="Guo A."/>
            <person name="Zhou L."/>
            <person name="Li J."/>
            <person name="Wu Y."/>
            <person name="Ma Z."/>
            <person name="Armero A."/>
            <person name="Issali A.E."/>
            <person name="Liu N."/>
            <person name="Peng M."/>
            <person name="Yang Y."/>
        </authorList>
    </citation>
    <scope>NUCLEOTIDE SEQUENCE</scope>
    <source>
        <tissue evidence="2">Spear leaf of Hainan Tall coconut</tissue>
    </source>
</reference>
<evidence type="ECO:0000256" key="1">
    <source>
        <dbReference type="SAM" id="MobiDB-lite"/>
    </source>
</evidence>
<feature type="compositionally biased region" description="Acidic residues" evidence="1">
    <location>
        <begin position="60"/>
        <end position="73"/>
    </location>
</feature>
<comment type="caution">
    <text evidence="2">The sequence shown here is derived from an EMBL/GenBank/DDBJ whole genome shotgun (WGS) entry which is preliminary data.</text>
</comment>
<gene>
    <name evidence="2" type="ORF">COCNU_05G006170</name>
</gene>
<accession>A0A8K0N1T2</accession>
<evidence type="ECO:0000313" key="2">
    <source>
        <dbReference type="EMBL" id="KAG1342388.1"/>
    </source>
</evidence>
<feature type="region of interest" description="Disordered" evidence="1">
    <location>
        <begin position="46"/>
        <end position="73"/>
    </location>
</feature>
<reference evidence="2" key="2">
    <citation type="submission" date="2019-07" db="EMBL/GenBank/DDBJ databases">
        <authorList>
            <person name="Yang Y."/>
            <person name="Bocs S."/>
            <person name="Baudouin L."/>
        </authorList>
    </citation>
    <scope>NUCLEOTIDE SEQUENCE</scope>
    <source>
        <tissue evidence="2">Spear leaf of Hainan Tall coconut</tissue>
    </source>
</reference>
<dbReference type="AlphaFoldDB" id="A0A8K0N1T2"/>
<dbReference type="EMBL" id="CM017876">
    <property type="protein sequence ID" value="KAG1342388.1"/>
    <property type="molecule type" value="Genomic_DNA"/>
</dbReference>
<dbReference type="Proteomes" id="UP000797356">
    <property type="component" value="Chromosome 5"/>
</dbReference>
<keyword evidence="3" id="KW-1185">Reference proteome</keyword>
<protein>
    <submittedName>
        <fullName evidence="2">Uncharacterized protein</fullName>
    </submittedName>
</protein>
<name>A0A8K0N1T2_COCNU</name>
<proteinExistence type="predicted"/>